<dbReference type="InParanoid" id="A0A7M7KKE6"/>
<keyword evidence="5" id="KW-0677">Repeat</keyword>
<reference evidence="15" key="1">
    <citation type="submission" date="2021-01" db="UniProtKB">
        <authorList>
            <consortium name="EnsemblMetazoa"/>
        </authorList>
    </citation>
    <scope>IDENTIFICATION</scope>
</reference>
<dbReference type="OMA" id="EQDDTCE"/>
<accession>A0A7M7KKE6</accession>
<dbReference type="PROSITE" id="PS50005">
    <property type="entry name" value="TPR"/>
    <property type="match status" value="2"/>
</dbReference>
<evidence type="ECO:0000256" key="8">
    <source>
        <dbReference type="ARBA" id="ARBA00023175"/>
    </source>
</evidence>
<dbReference type="SUPFAM" id="SSF48452">
    <property type="entry name" value="TPR-like"/>
    <property type="match status" value="2"/>
</dbReference>
<evidence type="ECO:0000256" key="5">
    <source>
        <dbReference type="ARBA" id="ARBA00022737"/>
    </source>
</evidence>
<evidence type="ECO:0000256" key="12">
    <source>
        <dbReference type="RuleBase" id="RU367020"/>
    </source>
</evidence>
<dbReference type="InterPro" id="IPR011990">
    <property type="entry name" value="TPR-like_helical_dom_sf"/>
</dbReference>
<evidence type="ECO:0000256" key="6">
    <source>
        <dbReference type="ARBA" id="ARBA00022803"/>
    </source>
</evidence>
<dbReference type="AlphaFoldDB" id="A0A7M7KKE6"/>
<evidence type="ECO:0000256" key="11">
    <source>
        <dbReference type="PROSITE-ProRule" id="PRU00339"/>
    </source>
</evidence>
<dbReference type="SMART" id="SM00028">
    <property type="entry name" value="TPR"/>
    <property type="match status" value="6"/>
</dbReference>
<evidence type="ECO:0000256" key="13">
    <source>
        <dbReference type="SAM" id="Coils"/>
    </source>
</evidence>
<dbReference type="PRINTS" id="PR00381">
    <property type="entry name" value="KINESINLIGHT"/>
</dbReference>
<dbReference type="InterPro" id="IPR019734">
    <property type="entry name" value="TPR_rpt"/>
</dbReference>
<feature type="compositionally biased region" description="Basic and acidic residues" evidence="14">
    <location>
        <begin position="538"/>
        <end position="547"/>
    </location>
</feature>
<dbReference type="PROSITE" id="PS01160">
    <property type="entry name" value="KINESIN_LIGHT"/>
    <property type="match status" value="1"/>
</dbReference>
<dbReference type="EnsemblMetazoa" id="XM_022812360">
    <property type="protein sequence ID" value="XP_022668095"/>
    <property type="gene ID" value="LOC111253237"/>
</dbReference>
<dbReference type="FunCoup" id="A0A7M7KKE6">
    <property type="interactions" value="528"/>
</dbReference>
<evidence type="ECO:0000256" key="7">
    <source>
        <dbReference type="ARBA" id="ARBA00023054"/>
    </source>
</evidence>
<dbReference type="FunFam" id="1.25.40.10:FF:000003">
    <property type="entry name" value="kinesin light chain isoform X1"/>
    <property type="match status" value="1"/>
</dbReference>
<dbReference type="Gene3D" id="1.25.40.10">
    <property type="entry name" value="Tetratricopeptide repeat domain"/>
    <property type="match status" value="1"/>
</dbReference>
<dbReference type="Pfam" id="PF13374">
    <property type="entry name" value="TPR_10"/>
    <property type="match status" value="2"/>
</dbReference>
<dbReference type="OrthoDB" id="413723at2759"/>
<keyword evidence="16" id="KW-1185">Reference proteome</keyword>
<feature type="repeat" description="TPR" evidence="11">
    <location>
        <begin position="277"/>
        <end position="310"/>
    </location>
</feature>
<evidence type="ECO:0000256" key="14">
    <source>
        <dbReference type="SAM" id="MobiDB-lite"/>
    </source>
</evidence>
<dbReference type="GO" id="GO:0007018">
    <property type="term" value="P:microtubule-based movement"/>
    <property type="evidence" value="ECO:0007669"/>
    <property type="project" value="TreeGrafter"/>
</dbReference>
<dbReference type="InterPro" id="IPR002151">
    <property type="entry name" value="Kinesin_light"/>
</dbReference>
<evidence type="ECO:0000256" key="1">
    <source>
        <dbReference type="ARBA" id="ARBA00004245"/>
    </source>
</evidence>
<keyword evidence="4 12" id="KW-0493">Microtubule</keyword>
<keyword evidence="7 13" id="KW-0175">Coiled coil</keyword>
<dbReference type="GO" id="GO:0005871">
    <property type="term" value="C:kinesin complex"/>
    <property type="evidence" value="ECO:0007669"/>
    <property type="project" value="UniProtKB-UniRule"/>
</dbReference>
<feature type="coiled-coil region" evidence="13">
    <location>
        <begin position="89"/>
        <end position="151"/>
    </location>
</feature>
<dbReference type="GO" id="GO:0005737">
    <property type="term" value="C:cytoplasm"/>
    <property type="evidence" value="ECO:0007669"/>
    <property type="project" value="TreeGrafter"/>
</dbReference>
<evidence type="ECO:0000256" key="9">
    <source>
        <dbReference type="ARBA" id="ARBA00023212"/>
    </source>
</evidence>
<dbReference type="Proteomes" id="UP000594260">
    <property type="component" value="Unplaced"/>
</dbReference>
<feature type="repeat" description="TPR" evidence="11">
    <location>
        <begin position="403"/>
        <end position="436"/>
    </location>
</feature>
<comment type="similarity">
    <text evidence="2 12">Belongs to the kinesin light chain family.</text>
</comment>
<feature type="region of interest" description="Disordered" evidence="14">
    <location>
        <begin position="527"/>
        <end position="547"/>
    </location>
</feature>
<proteinExistence type="inferred from homology"/>
<dbReference type="InterPro" id="IPR015792">
    <property type="entry name" value="Kinesin_light_repeat"/>
</dbReference>
<protein>
    <recommendedName>
        <fullName evidence="10 12">Kinesin light chain</fullName>
    </recommendedName>
</protein>
<dbReference type="PANTHER" id="PTHR45783">
    <property type="entry name" value="KINESIN LIGHT CHAIN"/>
    <property type="match status" value="1"/>
</dbReference>
<evidence type="ECO:0000256" key="2">
    <source>
        <dbReference type="ARBA" id="ARBA00009622"/>
    </source>
</evidence>
<sequence>MVFSETLRAYRLRKIEDIGKMTAMNQDEIIANTKTVIQGLEQLKNEHDSILDGLATVHDASNSVIGEKMAFLRRNLESLELGLGEAQVIMALAAHIQQVEAEKQKLRAQVRRLCQENAWLRDELANTQQKLQSSEQVVAQLEEDKKHLEFMNSLRKYDVDSKDGDMMAVSLVGVPADGASGQGRDSRESMATPIAGGGMTKSVSDVDLGFPEDDETQDPQQNQQQITGYEIPARLKTLHNLVIQYASQGRYEVAVPLCKQALEDLEKTSGHNHPDVATMLNILALVYRDQNKYKDAANLLNDALEIREKTLGENHPAVAATLNNLAVLYGKRGKYRDAEPLCVRALEIRERVLGREHPDVAKQLNNLALLCQNQSKYDEVERYYQRALHIYEKALGADDPNVAKTKNNLASAYLKQGKYKEAEILYKQVLTRAHERQFGPMDTNNKPIWQLAEERELNKHMTGGTASAPGAPIDSNLSQTPQYRTTVDNATVATTLKNLGAIYRKQGKYEAAETLEDVVLRARKQEQVRNLHRRRRGSRDGADEAGQ</sequence>
<evidence type="ECO:0000256" key="10">
    <source>
        <dbReference type="ARBA" id="ARBA00067974"/>
    </source>
</evidence>
<keyword evidence="3 12" id="KW-0963">Cytoplasm</keyword>
<dbReference type="GO" id="GO:0005874">
    <property type="term" value="C:microtubule"/>
    <property type="evidence" value="ECO:0007669"/>
    <property type="project" value="UniProtKB-UniRule"/>
</dbReference>
<keyword evidence="6 11" id="KW-0802">TPR repeat</keyword>
<dbReference type="EnsemblMetazoa" id="XM_022812359">
    <property type="protein sequence ID" value="XP_022668094"/>
    <property type="gene ID" value="LOC111253237"/>
</dbReference>
<name>A0A7M7KKE6_VARDE</name>
<dbReference type="PANTHER" id="PTHR45783:SF3">
    <property type="entry name" value="KINESIN LIGHT CHAIN"/>
    <property type="match status" value="1"/>
</dbReference>
<keyword evidence="9 12" id="KW-0206">Cytoskeleton</keyword>
<organism evidence="15 16">
    <name type="scientific">Varroa destructor</name>
    <name type="common">Honeybee mite</name>
    <dbReference type="NCBI Taxonomy" id="109461"/>
    <lineage>
        <taxon>Eukaryota</taxon>
        <taxon>Metazoa</taxon>
        <taxon>Ecdysozoa</taxon>
        <taxon>Arthropoda</taxon>
        <taxon>Chelicerata</taxon>
        <taxon>Arachnida</taxon>
        <taxon>Acari</taxon>
        <taxon>Parasitiformes</taxon>
        <taxon>Mesostigmata</taxon>
        <taxon>Gamasina</taxon>
        <taxon>Dermanyssoidea</taxon>
        <taxon>Varroidae</taxon>
        <taxon>Varroa</taxon>
    </lineage>
</organism>
<dbReference type="RefSeq" id="XP_022668093.1">
    <property type="nucleotide sequence ID" value="XM_022812358.1"/>
</dbReference>
<dbReference type="CTD" id="39445"/>
<dbReference type="KEGG" id="vde:111253237"/>
<comment type="subcellular location">
    <subcellularLocation>
        <location evidence="1 12">Cytoplasm</location>
        <location evidence="1 12">Cytoskeleton</location>
    </subcellularLocation>
</comment>
<dbReference type="GO" id="GO:0019894">
    <property type="term" value="F:kinesin binding"/>
    <property type="evidence" value="ECO:0007669"/>
    <property type="project" value="TreeGrafter"/>
</dbReference>
<dbReference type="EnsemblMetazoa" id="XM_022812358">
    <property type="protein sequence ID" value="XP_022668093"/>
    <property type="gene ID" value="LOC111253237"/>
</dbReference>
<evidence type="ECO:0000256" key="3">
    <source>
        <dbReference type="ARBA" id="ARBA00022490"/>
    </source>
</evidence>
<evidence type="ECO:0000313" key="15">
    <source>
        <dbReference type="EnsemblMetazoa" id="XP_022668095"/>
    </source>
</evidence>
<evidence type="ECO:0000256" key="4">
    <source>
        <dbReference type="ARBA" id="ARBA00022701"/>
    </source>
</evidence>
<dbReference type="GeneID" id="111253237"/>
<feature type="region of interest" description="Disordered" evidence="14">
    <location>
        <begin position="178"/>
        <end position="198"/>
    </location>
</feature>
<comment type="subunit">
    <text evidence="12">Oligomeric complex composed of two heavy chains and two light chains.</text>
</comment>
<dbReference type="Pfam" id="PF13424">
    <property type="entry name" value="TPR_12"/>
    <property type="match status" value="2"/>
</dbReference>
<keyword evidence="8 12" id="KW-0505">Motor protein</keyword>
<evidence type="ECO:0000313" key="16">
    <source>
        <dbReference type="Proteomes" id="UP000594260"/>
    </source>
</evidence>
<dbReference type="RefSeq" id="XP_022668094.1">
    <property type="nucleotide sequence ID" value="XM_022812359.1"/>
</dbReference>
<comment type="function">
    <text evidence="12">Kinesin is a microtubule-associated force-producing protein that play a role in organelle transport.</text>
</comment>
<dbReference type="RefSeq" id="XP_022668095.1">
    <property type="nucleotide sequence ID" value="XM_022812360.1"/>
</dbReference>